<evidence type="ECO:0000256" key="2">
    <source>
        <dbReference type="ARBA" id="ARBA00022630"/>
    </source>
</evidence>
<keyword evidence="6" id="KW-1185">Reference proteome</keyword>
<dbReference type="InterPro" id="IPR050097">
    <property type="entry name" value="Ferredoxin-NADP_redctase_2"/>
</dbReference>
<dbReference type="InterPro" id="IPR036188">
    <property type="entry name" value="FAD/NAD-bd_sf"/>
</dbReference>
<feature type="domain" description="FAD/NAD(P)-binding" evidence="4">
    <location>
        <begin position="10"/>
        <end position="137"/>
    </location>
</feature>
<gene>
    <name evidence="5" type="ORF">K1718_16390</name>
</gene>
<sequence length="305" mass="33098">MPTNTSDRTTVAILGSGPSGLACALTLSRSMVETIVISSDSTAPRNTASPFVAALPGMDRNSPAEVRAAIRKDILSYPFARFRNSDATALQDQAGGFQLDLSDGSSVFADKVLLAMGMVDIYPDVANLADYWGSSIINCPFCHGYEWRNTRWGIYADRQEVLDAAEVYRHWSNELTYFIDPSLHLTEERRTQFESLGISICEALPVAVNGTSGSLTEAVFSDQQPIAIDCMLVFPFQKQTELVTALDLQLTSDGYVGVDEGFRTSVSGIYAAGDMTYAGHQNTPTALHMGNMAAATIVMDLCFKK</sequence>
<dbReference type="SUPFAM" id="SSF51905">
    <property type="entry name" value="FAD/NAD(P)-binding domain"/>
    <property type="match status" value="1"/>
</dbReference>
<reference evidence="5 6" key="1">
    <citation type="submission" date="2023-03" db="EMBL/GenBank/DDBJ databases">
        <title>Roseibium porphyridii sp. nov. and Roseibium rhodosorbium sp. nov. isolated from marine algae, Porphyridium cruentum and Rhodosorus marinus, respectively.</title>
        <authorList>
            <person name="Lee M.W."/>
            <person name="Choi B.J."/>
            <person name="Lee J.K."/>
            <person name="Choi D.G."/>
            <person name="Baek J.H."/>
            <person name="Bayburt H."/>
            <person name="Kim J.M."/>
            <person name="Han D.M."/>
            <person name="Kim K.H."/>
            <person name="Jeon C.O."/>
        </authorList>
    </citation>
    <scope>NUCLEOTIDE SEQUENCE [LARGE SCALE GENOMIC DNA]</scope>
    <source>
        <strain evidence="5 6">KMA01</strain>
    </source>
</reference>
<organism evidence="5 6">
    <name type="scientific">Roseibium porphyridii</name>
    <dbReference type="NCBI Taxonomy" id="2866279"/>
    <lineage>
        <taxon>Bacteria</taxon>
        <taxon>Pseudomonadati</taxon>
        <taxon>Pseudomonadota</taxon>
        <taxon>Alphaproteobacteria</taxon>
        <taxon>Hyphomicrobiales</taxon>
        <taxon>Stappiaceae</taxon>
        <taxon>Roseibium</taxon>
    </lineage>
</organism>
<dbReference type="PANTHER" id="PTHR48105">
    <property type="entry name" value="THIOREDOXIN REDUCTASE 1-RELATED-RELATED"/>
    <property type="match status" value="1"/>
</dbReference>
<feature type="domain" description="FAD/NAD(P)-binding" evidence="4">
    <location>
        <begin position="191"/>
        <end position="290"/>
    </location>
</feature>
<dbReference type="EMBL" id="CP120863">
    <property type="protein sequence ID" value="WFE87738.1"/>
    <property type="molecule type" value="Genomic_DNA"/>
</dbReference>
<dbReference type="PRINTS" id="PR00469">
    <property type="entry name" value="PNDRDTASEII"/>
</dbReference>
<dbReference type="Gene3D" id="3.50.50.60">
    <property type="entry name" value="FAD/NAD(P)-binding domain"/>
    <property type="match status" value="2"/>
</dbReference>
<accession>A0ABY8F4T7</accession>
<protein>
    <recommendedName>
        <fullName evidence="1">Thioredoxin reductase</fullName>
    </recommendedName>
</protein>
<keyword evidence="3" id="KW-0560">Oxidoreductase</keyword>
<name>A0ABY8F4T7_9HYPH</name>
<evidence type="ECO:0000256" key="1">
    <source>
        <dbReference type="ARBA" id="ARBA00018719"/>
    </source>
</evidence>
<dbReference type="PRINTS" id="PR00368">
    <property type="entry name" value="FADPNR"/>
</dbReference>
<evidence type="ECO:0000256" key="3">
    <source>
        <dbReference type="ARBA" id="ARBA00023002"/>
    </source>
</evidence>
<dbReference type="Proteomes" id="UP001209803">
    <property type="component" value="Chromosome"/>
</dbReference>
<dbReference type="Pfam" id="PF07992">
    <property type="entry name" value="Pyr_redox_2"/>
    <property type="match status" value="2"/>
</dbReference>
<dbReference type="RefSeq" id="WP_265681529.1">
    <property type="nucleotide sequence ID" value="NZ_CP120863.1"/>
</dbReference>
<evidence type="ECO:0000313" key="6">
    <source>
        <dbReference type="Proteomes" id="UP001209803"/>
    </source>
</evidence>
<evidence type="ECO:0000259" key="4">
    <source>
        <dbReference type="Pfam" id="PF07992"/>
    </source>
</evidence>
<proteinExistence type="predicted"/>
<dbReference type="InterPro" id="IPR023753">
    <property type="entry name" value="FAD/NAD-binding_dom"/>
</dbReference>
<evidence type="ECO:0000313" key="5">
    <source>
        <dbReference type="EMBL" id="WFE87738.1"/>
    </source>
</evidence>
<keyword evidence="2" id="KW-0285">Flavoprotein</keyword>